<name>A0ABX7M4M2_9RHOO</name>
<evidence type="ECO:0000313" key="2">
    <source>
        <dbReference type="Proteomes" id="UP000663570"/>
    </source>
</evidence>
<dbReference type="RefSeq" id="WP_172202527.1">
    <property type="nucleotide sequence ID" value="NZ_CP071060.1"/>
</dbReference>
<keyword evidence="2" id="KW-1185">Reference proteome</keyword>
<proteinExistence type="predicted"/>
<protein>
    <recommendedName>
        <fullName evidence="3">RCK C-terminal domain-containing protein</fullName>
    </recommendedName>
</protein>
<reference evidence="1 2" key="1">
    <citation type="submission" date="2021-02" db="EMBL/GenBank/DDBJ databases">
        <title>Niveibacterium changnyeongensis HC41.</title>
        <authorList>
            <person name="Kang M."/>
        </authorList>
    </citation>
    <scope>NUCLEOTIDE SEQUENCE [LARGE SCALE GENOMIC DNA]</scope>
    <source>
        <strain evidence="1 2">HC41</strain>
    </source>
</reference>
<sequence length="123" mass="13088">MDVAMPVSGVLLPPGRHHGIAQTILGGLGGLFVQATDGERVTGFKEIDDPKGHLIQLTPQRVGKRWRVVSVGDPLLHACVLPGELVLFGSREELTARISDELPNMDLDPLTAAELDAFCASPA</sequence>
<evidence type="ECO:0000313" key="1">
    <source>
        <dbReference type="EMBL" id="QSI76700.1"/>
    </source>
</evidence>
<accession>A0ABX7M4M2</accession>
<dbReference type="Proteomes" id="UP000663570">
    <property type="component" value="Chromosome"/>
</dbReference>
<gene>
    <name evidence="1" type="ORF">JY500_19925</name>
</gene>
<dbReference type="EMBL" id="CP071060">
    <property type="protein sequence ID" value="QSI76700.1"/>
    <property type="molecule type" value="Genomic_DNA"/>
</dbReference>
<organism evidence="1 2">
    <name type="scientific">Niveibacterium microcysteis</name>
    <dbReference type="NCBI Taxonomy" id="2811415"/>
    <lineage>
        <taxon>Bacteria</taxon>
        <taxon>Pseudomonadati</taxon>
        <taxon>Pseudomonadota</taxon>
        <taxon>Betaproteobacteria</taxon>
        <taxon>Rhodocyclales</taxon>
        <taxon>Rhodocyclaceae</taxon>
        <taxon>Niveibacterium</taxon>
    </lineage>
</organism>
<evidence type="ECO:0008006" key="3">
    <source>
        <dbReference type="Google" id="ProtNLM"/>
    </source>
</evidence>